<reference evidence="1 2" key="1">
    <citation type="submission" date="2019-12" db="EMBL/GenBank/DDBJ databases">
        <title>Chromosome-level assembly of the Caenorhabditis remanei genome.</title>
        <authorList>
            <person name="Teterina A.A."/>
            <person name="Willis J.H."/>
            <person name="Phillips P.C."/>
        </authorList>
    </citation>
    <scope>NUCLEOTIDE SEQUENCE [LARGE SCALE GENOMIC DNA]</scope>
    <source>
        <strain evidence="1 2">PX506</strain>
        <tissue evidence="1">Whole organism</tissue>
    </source>
</reference>
<evidence type="ECO:0000313" key="2">
    <source>
        <dbReference type="Proteomes" id="UP000483820"/>
    </source>
</evidence>
<name>A0A6A5HLC2_CAERE</name>
<dbReference type="InterPro" id="IPR021942">
    <property type="entry name" value="DUF3557"/>
</dbReference>
<organism evidence="1 2">
    <name type="scientific">Caenorhabditis remanei</name>
    <name type="common">Caenorhabditis vulgaris</name>
    <dbReference type="NCBI Taxonomy" id="31234"/>
    <lineage>
        <taxon>Eukaryota</taxon>
        <taxon>Metazoa</taxon>
        <taxon>Ecdysozoa</taxon>
        <taxon>Nematoda</taxon>
        <taxon>Chromadorea</taxon>
        <taxon>Rhabditida</taxon>
        <taxon>Rhabditina</taxon>
        <taxon>Rhabditomorpha</taxon>
        <taxon>Rhabditoidea</taxon>
        <taxon>Rhabditidae</taxon>
        <taxon>Peloderinae</taxon>
        <taxon>Caenorhabditis</taxon>
    </lineage>
</organism>
<accession>A0A6A5HLC2</accession>
<dbReference type="CTD" id="9802263"/>
<proteinExistence type="predicted"/>
<dbReference type="RefSeq" id="XP_003103762.2">
    <property type="nucleotide sequence ID" value="XM_003103714.2"/>
</dbReference>
<comment type="caution">
    <text evidence="1">The sequence shown here is derived from an EMBL/GenBank/DDBJ whole genome shotgun (WGS) entry which is preliminary data.</text>
</comment>
<protein>
    <recommendedName>
        <fullName evidence="3">F-box associated domain-containing protein</fullName>
    </recommendedName>
</protein>
<dbReference type="KEGG" id="crq:GCK72_007246"/>
<dbReference type="Proteomes" id="UP000483820">
    <property type="component" value="Chromosome II"/>
</dbReference>
<evidence type="ECO:0000313" key="1">
    <source>
        <dbReference type="EMBL" id="KAF1767287.1"/>
    </source>
</evidence>
<evidence type="ECO:0008006" key="3">
    <source>
        <dbReference type="Google" id="ProtNLM"/>
    </source>
</evidence>
<dbReference type="Pfam" id="PF12078">
    <property type="entry name" value="DUF3557"/>
    <property type="match status" value="1"/>
</dbReference>
<dbReference type="EMBL" id="WUAV01000002">
    <property type="protein sequence ID" value="KAF1767287.1"/>
    <property type="molecule type" value="Genomic_DNA"/>
</dbReference>
<dbReference type="PANTHER" id="PTHR31379">
    <property type="entry name" value="F-BOX C PROTEIN-RELATED-RELATED"/>
    <property type="match status" value="1"/>
</dbReference>
<gene>
    <name evidence="1" type="ORF">GCK72_007246</name>
</gene>
<dbReference type="AlphaFoldDB" id="A0A6A5HLC2"/>
<dbReference type="PANTHER" id="PTHR31379:SF1">
    <property type="entry name" value="F-BOX C PROTEIN-RELATED"/>
    <property type="match status" value="1"/>
</dbReference>
<sequence length="381" mass="43762">MDDGLSYPSLRCVLEHVEANRRIRLASRCPVIHDIEKTIPLHLDSLSFDDNAIRLNNICYRLCVNYDEIDESDERYERDKPEECRLTPGDIQTGSLPNKPWESKYLEILFEIDSDEIHSRRLPSDWKIHEAEKKMACILLGGRAKIRAKTLAFEFYGESVIRLPEGFKVKTSALDIQCGSFESILGIVDPMSYPLQDIFTSIERPRMLENPVLKSAKKLFISNEYIDEEFIDEIYEGLWKLENKTVTVQLDMEEDNIIDLFDNWVKSLRDIGSTFTLCVRKEMTMKALGTVKKRFNGKYVQLNRPLDEPDEKLDPNYKCISFPTSSNSELVTYVLISEYGSQDIKLEMMPRGSTTSLESSMSMSGVLNSLGAAMNLYNLII</sequence>
<dbReference type="GeneID" id="9802263"/>